<reference evidence="2" key="1">
    <citation type="submission" date="2022-06" db="EMBL/GenBank/DDBJ databases">
        <title>Sequencing the genomes of 1000 actinobacteria strains.</title>
        <authorList>
            <person name="Klenk H.-P."/>
        </authorList>
    </citation>
    <scope>NUCLEOTIDE SEQUENCE</scope>
    <source>
        <strain evidence="2">DSM 46694</strain>
    </source>
</reference>
<accession>A0A9X2GRK3</accession>
<dbReference type="SUPFAM" id="SSF53474">
    <property type="entry name" value="alpha/beta-Hydrolases"/>
    <property type="match status" value="1"/>
</dbReference>
<evidence type="ECO:0000313" key="2">
    <source>
        <dbReference type="EMBL" id="MCP2359158.1"/>
    </source>
</evidence>
<gene>
    <name evidence="2" type="ORF">HD597_006178</name>
</gene>
<dbReference type="InterPro" id="IPR029058">
    <property type="entry name" value="AB_hydrolase_fold"/>
</dbReference>
<name>A0A9X2GRK3_9ACTN</name>
<dbReference type="Proteomes" id="UP001139648">
    <property type="component" value="Unassembled WGS sequence"/>
</dbReference>
<keyword evidence="3" id="KW-1185">Reference proteome</keyword>
<evidence type="ECO:0000259" key="1">
    <source>
        <dbReference type="Pfam" id="PF06259"/>
    </source>
</evidence>
<dbReference type="EMBL" id="JAMZEB010000002">
    <property type="protein sequence ID" value="MCP2359158.1"/>
    <property type="molecule type" value="Genomic_DNA"/>
</dbReference>
<organism evidence="2 3">
    <name type="scientific">Nonomuraea thailandensis</name>
    <dbReference type="NCBI Taxonomy" id="1188745"/>
    <lineage>
        <taxon>Bacteria</taxon>
        <taxon>Bacillati</taxon>
        <taxon>Actinomycetota</taxon>
        <taxon>Actinomycetes</taxon>
        <taxon>Streptosporangiales</taxon>
        <taxon>Streptosporangiaceae</taxon>
        <taxon>Nonomuraea</taxon>
    </lineage>
</organism>
<dbReference type="Pfam" id="PF06259">
    <property type="entry name" value="Abhydrolase_8"/>
    <property type="match status" value="1"/>
</dbReference>
<dbReference type="AlphaFoldDB" id="A0A9X2GRK3"/>
<dbReference type="InterPro" id="IPR010427">
    <property type="entry name" value="DUF1023"/>
</dbReference>
<dbReference type="RefSeq" id="WP_253746410.1">
    <property type="nucleotide sequence ID" value="NZ_BAABKA010000007.1"/>
</dbReference>
<evidence type="ECO:0000313" key="3">
    <source>
        <dbReference type="Proteomes" id="UP001139648"/>
    </source>
</evidence>
<proteinExistence type="predicted"/>
<comment type="caution">
    <text evidence="2">The sequence shown here is derived from an EMBL/GenBank/DDBJ whole genome shotgun (WGS) entry which is preliminary data.</text>
</comment>
<protein>
    <recommendedName>
        <fullName evidence="1">DUF1023 domain-containing protein</fullName>
    </recommendedName>
</protein>
<sequence>MLRNLAIASSVAVIGTLLLSPSQPGERLVRIYGSDLATADRVAIIVPGADTRVATFDSSTRHPGGAARALLAEAARLAPHERLAVMAWLGYDSPPTLSLAALTDEAAVAGAQELRRTVAGLRRRTPAPISLLCHSYGSYACALAAPGLPIADLAFIGSPGVGAARQGAEGLDVRGETPSGGVRIWAGLGDDDWIRLVPKAKLGPLGFGTDPMQAAYGARRFETGTGGHSDYYTPGTPSLRNLTLIALGRHREVTREQDGS</sequence>
<feature type="domain" description="DUF1023" evidence="1">
    <location>
        <begin position="35"/>
        <end position="199"/>
    </location>
</feature>